<dbReference type="RefSeq" id="WP_406700191.1">
    <property type="nucleotide sequence ID" value="NZ_CP155447.1"/>
</dbReference>
<feature type="transmembrane region" description="Helical" evidence="5">
    <location>
        <begin position="404"/>
        <end position="420"/>
    </location>
</feature>
<dbReference type="GO" id="GO:0016020">
    <property type="term" value="C:membrane"/>
    <property type="evidence" value="ECO:0007669"/>
    <property type="project" value="UniProtKB-SubCell"/>
</dbReference>
<keyword evidence="7" id="KW-0436">Ligase</keyword>
<feature type="transmembrane region" description="Helical" evidence="5">
    <location>
        <begin position="212"/>
        <end position="231"/>
    </location>
</feature>
<feature type="transmembrane region" description="Helical" evidence="5">
    <location>
        <begin position="171"/>
        <end position="192"/>
    </location>
</feature>
<feature type="transmembrane region" description="Helical" evidence="5">
    <location>
        <begin position="265"/>
        <end position="283"/>
    </location>
</feature>
<dbReference type="InterPro" id="IPR051533">
    <property type="entry name" value="WaaL-like"/>
</dbReference>
<keyword evidence="2 5" id="KW-0812">Transmembrane</keyword>
<dbReference type="PANTHER" id="PTHR37422:SF13">
    <property type="entry name" value="LIPOPOLYSACCHARIDE BIOSYNTHESIS PROTEIN PA4999-RELATED"/>
    <property type="match status" value="1"/>
</dbReference>
<evidence type="ECO:0000313" key="7">
    <source>
        <dbReference type="EMBL" id="XBH07354.1"/>
    </source>
</evidence>
<dbReference type="AlphaFoldDB" id="A0AAU7CPL1"/>
<organism evidence="7">
    <name type="scientific">Singulisphaera sp. Ch08</name>
    <dbReference type="NCBI Taxonomy" id="3120278"/>
    <lineage>
        <taxon>Bacteria</taxon>
        <taxon>Pseudomonadati</taxon>
        <taxon>Planctomycetota</taxon>
        <taxon>Planctomycetia</taxon>
        <taxon>Isosphaerales</taxon>
        <taxon>Isosphaeraceae</taxon>
        <taxon>Singulisphaera</taxon>
    </lineage>
</organism>
<feature type="transmembrane region" description="Helical" evidence="5">
    <location>
        <begin position="243"/>
        <end position="259"/>
    </location>
</feature>
<feature type="transmembrane region" description="Helical" evidence="5">
    <location>
        <begin position="378"/>
        <end position="397"/>
    </location>
</feature>
<evidence type="ECO:0000256" key="5">
    <source>
        <dbReference type="SAM" id="Phobius"/>
    </source>
</evidence>
<keyword evidence="4 5" id="KW-0472">Membrane</keyword>
<proteinExistence type="predicted"/>
<comment type="subcellular location">
    <subcellularLocation>
        <location evidence="1">Membrane</location>
        <topology evidence="1">Multi-pass membrane protein</topology>
    </subcellularLocation>
</comment>
<evidence type="ECO:0000256" key="2">
    <source>
        <dbReference type="ARBA" id="ARBA00022692"/>
    </source>
</evidence>
<dbReference type="GO" id="GO:0016874">
    <property type="term" value="F:ligase activity"/>
    <property type="evidence" value="ECO:0007669"/>
    <property type="project" value="UniProtKB-KW"/>
</dbReference>
<feature type="domain" description="O-antigen ligase-related" evidence="6">
    <location>
        <begin position="247"/>
        <end position="385"/>
    </location>
</feature>
<protein>
    <submittedName>
        <fullName evidence="7">O-antigen ligase family protein</fullName>
    </submittedName>
</protein>
<dbReference type="EMBL" id="CP155447">
    <property type="protein sequence ID" value="XBH07354.1"/>
    <property type="molecule type" value="Genomic_DNA"/>
</dbReference>
<gene>
    <name evidence="7" type="ORF">V5E97_15310</name>
</gene>
<reference evidence="7" key="1">
    <citation type="submission" date="2024-05" db="EMBL/GenBank/DDBJ databases">
        <title>Planctomycetes of the genus Singulisphaera possess chitinolytic capabilities.</title>
        <authorList>
            <person name="Ivanova A."/>
        </authorList>
    </citation>
    <scope>NUCLEOTIDE SEQUENCE</scope>
    <source>
        <strain evidence="7">Ch08T</strain>
    </source>
</reference>
<evidence type="ECO:0000256" key="1">
    <source>
        <dbReference type="ARBA" id="ARBA00004141"/>
    </source>
</evidence>
<dbReference type="Pfam" id="PF04932">
    <property type="entry name" value="Wzy_C"/>
    <property type="match status" value="1"/>
</dbReference>
<name>A0AAU7CPL1_9BACT</name>
<feature type="transmembrane region" description="Helical" evidence="5">
    <location>
        <begin position="142"/>
        <end position="159"/>
    </location>
</feature>
<dbReference type="PANTHER" id="PTHR37422">
    <property type="entry name" value="TEICHURONIC ACID BIOSYNTHESIS PROTEIN TUAE"/>
    <property type="match status" value="1"/>
</dbReference>
<evidence type="ECO:0000256" key="3">
    <source>
        <dbReference type="ARBA" id="ARBA00022989"/>
    </source>
</evidence>
<feature type="transmembrane region" description="Helical" evidence="5">
    <location>
        <begin position="290"/>
        <end position="307"/>
    </location>
</feature>
<sequence length="447" mass="48673">MRARADSKFENPWYRYVETHFGAYVLFHVLLALLIRGSALLSTLYFLVFFGVALSLAASRRVEVAAFACCYTAGAEVLWRMTGARIPWEAGKYVTSAILLVSIARSSRWRSPVLPFVYFALLIPSILFVITMSDLGRIRRDLSFNLSGPFSLMVVAWFFSRLEIRRSELLCLFKVLVGPVAGIAAIALYTTLTAANLRFGHESLKITSGGFGPNQVSSVLGLGCLLCILHVIEPRLGARRRMLMFLVAVLFAVHSALTFSRSGLYFAGIGTALAVLCTCGNLVRMLRITSVCMAVLAAGYLLIVPQLDASTNGALVKRFADADSTGRDQLFAADLQVWLNHPILGVGPGQSRHAHFKLGHGGALATHSEYARLLAEHGLFGLVSLVILLIMGIRNLCQARTGHAVGLLLPVVAWGHLFLVTNAARLVSPFALIGLTFATFTAERDRS</sequence>
<evidence type="ECO:0000256" key="4">
    <source>
        <dbReference type="ARBA" id="ARBA00023136"/>
    </source>
</evidence>
<evidence type="ECO:0000259" key="6">
    <source>
        <dbReference type="Pfam" id="PF04932"/>
    </source>
</evidence>
<keyword evidence="3 5" id="KW-1133">Transmembrane helix</keyword>
<feature type="transmembrane region" description="Helical" evidence="5">
    <location>
        <begin position="113"/>
        <end position="130"/>
    </location>
</feature>
<feature type="transmembrane region" description="Helical" evidence="5">
    <location>
        <begin position="12"/>
        <end position="33"/>
    </location>
</feature>
<dbReference type="InterPro" id="IPR007016">
    <property type="entry name" value="O-antigen_ligase-rel_domated"/>
</dbReference>
<accession>A0AAU7CPL1</accession>
<feature type="transmembrane region" description="Helical" evidence="5">
    <location>
        <begin position="39"/>
        <end position="58"/>
    </location>
</feature>